<evidence type="ECO:0000256" key="2">
    <source>
        <dbReference type="ARBA" id="ARBA00006219"/>
    </source>
</evidence>
<organism evidence="11 12">
    <name type="scientific">Operophtera brumata</name>
    <name type="common">Winter moth</name>
    <name type="synonym">Phalaena brumata</name>
    <dbReference type="NCBI Taxonomy" id="104452"/>
    <lineage>
        <taxon>Eukaryota</taxon>
        <taxon>Metazoa</taxon>
        <taxon>Ecdysozoa</taxon>
        <taxon>Arthropoda</taxon>
        <taxon>Hexapoda</taxon>
        <taxon>Insecta</taxon>
        <taxon>Pterygota</taxon>
        <taxon>Neoptera</taxon>
        <taxon>Endopterygota</taxon>
        <taxon>Lepidoptera</taxon>
        <taxon>Glossata</taxon>
        <taxon>Ditrysia</taxon>
        <taxon>Geometroidea</taxon>
        <taxon>Geometridae</taxon>
        <taxon>Larentiinae</taxon>
        <taxon>Operophtera</taxon>
    </lineage>
</organism>
<comment type="subcellular location">
    <subcellularLocation>
        <location evidence="1">Cytoplasm</location>
    </subcellularLocation>
</comment>
<keyword evidence="4" id="KW-0808">Transferase</keyword>
<dbReference type="Gene3D" id="3.90.1200.10">
    <property type="match status" value="1"/>
</dbReference>
<evidence type="ECO:0000256" key="8">
    <source>
        <dbReference type="ARBA" id="ARBA00038873"/>
    </source>
</evidence>
<keyword evidence="12" id="KW-1185">Reference proteome</keyword>
<keyword evidence="5" id="KW-0418">Kinase</keyword>
<gene>
    <name evidence="11" type="ORF">OBRU01_02114</name>
</gene>
<evidence type="ECO:0000256" key="5">
    <source>
        <dbReference type="ARBA" id="ARBA00022777"/>
    </source>
</evidence>
<dbReference type="AlphaFoldDB" id="A0A0L7LT22"/>
<dbReference type="Pfam" id="PF01636">
    <property type="entry name" value="APH"/>
    <property type="match status" value="1"/>
</dbReference>
<dbReference type="Proteomes" id="UP000037510">
    <property type="component" value="Unassembled WGS sequence"/>
</dbReference>
<dbReference type="PANTHER" id="PTHR21064:SF1">
    <property type="entry name" value="HYDROXYLYSINE KINASE"/>
    <property type="match status" value="1"/>
</dbReference>
<dbReference type="STRING" id="104452.A0A0L7LT22"/>
<dbReference type="InterPro" id="IPR002575">
    <property type="entry name" value="Aminoglycoside_PTrfase"/>
</dbReference>
<accession>A0A0L7LT22</accession>
<comment type="caution">
    <text evidence="11">The sequence shown here is derived from an EMBL/GenBank/DDBJ whole genome shotgun (WGS) entry which is preliminary data.</text>
</comment>
<dbReference type="GO" id="GO:0047992">
    <property type="term" value="F:hydroxylysine kinase activity"/>
    <property type="evidence" value="ECO:0007669"/>
    <property type="project" value="UniProtKB-EC"/>
</dbReference>
<evidence type="ECO:0000256" key="4">
    <source>
        <dbReference type="ARBA" id="ARBA00022679"/>
    </source>
</evidence>
<protein>
    <recommendedName>
        <fullName evidence="9">Hydroxylysine kinase</fullName>
        <ecNumber evidence="8">2.7.1.81</ecNumber>
    </recommendedName>
</protein>
<keyword evidence="3" id="KW-0963">Cytoplasm</keyword>
<proteinExistence type="inferred from homology"/>
<evidence type="ECO:0000259" key="10">
    <source>
        <dbReference type="Pfam" id="PF01636"/>
    </source>
</evidence>
<dbReference type="InterPro" id="IPR011009">
    <property type="entry name" value="Kinase-like_dom_sf"/>
</dbReference>
<dbReference type="EMBL" id="JTDY01000148">
    <property type="protein sequence ID" value="KOB78592.1"/>
    <property type="molecule type" value="Genomic_DNA"/>
</dbReference>
<dbReference type="SUPFAM" id="SSF56112">
    <property type="entry name" value="Protein kinase-like (PK-like)"/>
    <property type="match status" value="1"/>
</dbReference>
<dbReference type="InterPro" id="IPR050249">
    <property type="entry name" value="Pseudomonas-type_ThrB"/>
</dbReference>
<name>A0A0L7LT22_OPEBR</name>
<evidence type="ECO:0000256" key="3">
    <source>
        <dbReference type="ARBA" id="ARBA00022490"/>
    </source>
</evidence>
<evidence type="ECO:0000313" key="11">
    <source>
        <dbReference type="EMBL" id="KOB78592.1"/>
    </source>
</evidence>
<dbReference type="PANTHER" id="PTHR21064">
    <property type="entry name" value="AMINOGLYCOSIDE PHOSPHOTRANSFERASE DOMAIN-CONTAINING PROTEIN-RELATED"/>
    <property type="match status" value="1"/>
</dbReference>
<dbReference type="EC" id="2.7.1.81" evidence="8"/>
<evidence type="ECO:0000313" key="12">
    <source>
        <dbReference type="Proteomes" id="UP000037510"/>
    </source>
</evidence>
<evidence type="ECO:0000256" key="6">
    <source>
        <dbReference type="ARBA" id="ARBA00036820"/>
    </source>
</evidence>
<evidence type="ECO:0000256" key="7">
    <source>
        <dbReference type="ARBA" id="ARBA00037368"/>
    </source>
</evidence>
<sequence>MTATALEPGAVIKAVIDPEGVKLLVERLYGISVLELTELNGYDDKNYKIIEAVIDPEGVKLLVERLYGISVLELTELNGYDDKNYKIVEAVIDPEGVKLLVERLYGISVLELTELNGYDDKNYKIIEAVIDPEGVKLLVERLYVISVLELTELNGYDDKNYNIIEAVIDPEGVQLLVERLYGISVLELTELNGYDDKNYKIIETVIDPEGVQLLVERLYVISVLELTELNGYDDKNYKIIETVIDLEGVKLLVERLYGISVLELTELNGYDDKNYKIIEILNSMDTHNPSVVEAQNEIMNYLIRNVYGHLYSTETINGKQHAVRLLEFVPGARLSDVPAAAPLLYQLGEFNFNHSGLLSRRHIWMLSMVPELEKFKFAIKDAEKLDLAEEGVIHGDVNEMNVLVGLKPGGSKTDYRIEGIIDFGDIQYSYYVFELAITMTYAILISQNIRAGGIVLAGYTVNRRLPDDEYRLLKTLISARLVQSLVLGAYTLEQDPKNTYVNSTEKAHGWDILRSIRKSKPDENGDPTDWKSIAKEYLTKS</sequence>
<dbReference type="GO" id="GO:0005737">
    <property type="term" value="C:cytoplasm"/>
    <property type="evidence" value="ECO:0007669"/>
    <property type="project" value="UniProtKB-SubCell"/>
</dbReference>
<reference evidence="11 12" key="1">
    <citation type="journal article" date="2015" name="Genome Biol. Evol.">
        <title>The genome of winter moth (Operophtera brumata) provides a genomic perspective on sexual dimorphism and phenology.</title>
        <authorList>
            <person name="Derks M.F."/>
            <person name="Smit S."/>
            <person name="Salis L."/>
            <person name="Schijlen E."/>
            <person name="Bossers A."/>
            <person name="Mateman C."/>
            <person name="Pijl A.S."/>
            <person name="de Ridder D."/>
            <person name="Groenen M.A."/>
            <person name="Visser M.E."/>
            <person name="Megens H.J."/>
        </authorList>
    </citation>
    <scope>NUCLEOTIDE SEQUENCE [LARGE SCALE GENOMIC DNA]</scope>
    <source>
        <strain evidence="11">WM2013NL</strain>
        <tissue evidence="11">Head and thorax</tissue>
    </source>
</reference>
<evidence type="ECO:0000256" key="9">
    <source>
        <dbReference type="ARBA" id="ARBA00040505"/>
    </source>
</evidence>
<comment type="function">
    <text evidence="7">Catalyzes the GTP-dependent phosphorylation of 5-hydroxy-L-lysine.</text>
</comment>
<evidence type="ECO:0000256" key="1">
    <source>
        <dbReference type="ARBA" id="ARBA00004496"/>
    </source>
</evidence>
<comment type="similarity">
    <text evidence="2">Belongs to the aminoglycoside phosphotransferase family.</text>
</comment>
<feature type="domain" description="Aminoglycoside phosphotransferase" evidence="10">
    <location>
        <begin position="332"/>
        <end position="441"/>
    </location>
</feature>
<comment type="catalytic activity">
    <reaction evidence="6">
        <text>(5R)-5-hydroxy-L-lysine + GTP = (5R)-5-phosphooxy-L-lysine + GDP + H(+)</text>
        <dbReference type="Rhea" id="RHEA:19049"/>
        <dbReference type="ChEBI" id="CHEBI:15378"/>
        <dbReference type="ChEBI" id="CHEBI:37565"/>
        <dbReference type="ChEBI" id="CHEBI:57882"/>
        <dbReference type="ChEBI" id="CHEBI:58189"/>
        <dbReference type="ChEBI" id="CHEBI:58357"/>
        <dbReference type="EC" id="2.7.1.81"/>
    </reaction>
</comment>